<feature type="transmembrane region" description="Helical" evidence="1">
    <location>
        <begin position="6"/>
        <end position="31"/>
    </location>
</feature>
<keyword evidence="3" id="KW-1185">Reference proteome</keyword>
<accession>A0A1T4KGH6</accession>
<dbReference type="EMBL" id="FUWV01000002">
    <property type="protein sequence ID" value="SJZ41485.1"/>
    <property type="molecule type" value="Genomic_DNA"/>
</dbReference>
<keyword evidence="1" id="KW-0812">Transmembrane</keyword>
<dbReference type="PANTHER" id="PTHR38468:SF1">
    <property type="entry name" value="SLL0939 PROTEIN"/>
    <property type="match status" value="1"/>
</dbReference>
<dbReference type="Proteomes" id="UP000196365">
    <property type="component" value="Unassembled WGS sequence"/>
</dbReference>
<reference evidence="2 3" key="1">
    <citation type="submission" date="2017-02" db="EMBL/GenBank/DDBJ databases">
        <authorList>
            <person name="Peterson S.W."/>
        </authorList>
    </citation>
    <scope>NUCLEOTIDE SEQUENCE [LARGE SCALE GENOMIC DNA]</scope>
    <source>
        <strain evidence="2 3">DSM 15102</strain>
    </source>
</reference>
<gene>
    <name evidence="2" type="ORF">SAMN02745973_00511</name>
</gene>
<evidence type="ECO:0000313" key="3">
    <source>
        <dbReference type="Proteomes" id="UP000196365"/>
    </source>
</evidence>
<keyword evidence="1" id="KW-0472">Membrane</keyword>
<evidence type="ECO:0000313" key="2">
    <source>
        <dbReference type="EMBL" id="SJZ41485.1"/>
    </source>
</evidence>
<organism evidence="2 3">
    <name type="scientific">Garciella nitratireducens DSM 15102</name>
    <dbReference type="NCBI Taxonomy" id="1121911"/>
    <lineage>
        <taxon>Bacteria</taxon>
        <taxon>Bacillati</taxon>
        <taxon>Bacillota</taxon>
        <taxon>Clostridia</taxon>
        <taxon>Eubacteriales</taxon>
        <taxon>Eubacteriaceae</taxon>
        <taxon>Garciella</taxon>
    </lineage>
</organism>
<dbReference type="InterPro" id="IPR012427">
    <property type="entry name" value="DUF1622"/>
</dbReference>
<feature type="transmembrane region" description="Helical" evidence="1">
    <location>
        <begin position="81"/>
        <end position="102"/>
    </location>
</feature>
<dbReference type="RefSeq" id="WP_242960176.1">
    <property type="nucleotide sequence ID" value="NZ_FUWV01000002.1"/>
</dbReference>
<dbReference type="Pfam" id="PF07784">
    <property type="entry name" value="DUF1622"/>
    <property type="match status" value="1"/>
</dbReference>
<proteinExistence type="predicted"/>
<protein>
    <submittedName>
        <fullName evidence="2">Uncharacterized membrane protein</fullName>
    </submittedName>
</protein>
<dbReference type="PANTHER" id="PTHR38468">
    <property type="entry name" value="SLL0939 PROTEIN"/>
    <property type="match status" value="1"/>
</dbReference>
<keyword evidence="1" id="KW-1133">Transmembrane helix</keyword>
<name>A0A1T4KGH6_9FIRM</name>
<evidence type="ECO:0000256" key="1">
    <source>
        <dbReference type="SAM" id="Phobius"/>
    </source>
</evidence>
<dbReference type="AlphaFoldDB" id="A0A1T4KGH6"/>
<sequence>MLLEYILDIVVPIIIHLLEAMGVFIIFFSAVKAFFQYARRIFDFSDESIKINFARALALGLEFKMGAEILKTLLVRTLDEMFILASVVIIRIILTFVIHWEIKSETVYHQQS</sequence>